<sequence length="1638" mass="174657">MATSSADPEDLGTYVTDATAARTTLATAATGVRAYYDDVVTRFGAQYSLSHPDLWAKLSSHLSNAEERDRFVGTVKDAFVAADGGSPGGMVTVADSQIASGLRAAGIGALPTVTLTVDDPVLLGRPPDSGFAVDPVCTANGNFVEQELDLPLPGRAGVAGWRRTYNSRGHDRVGAHGPGWCSWADTALELSAELVGWRGPDGAELLVERPSAGRPTAMPRLGAMLHADGSGFRFERGPAETWWYDEAGRPVRVRTGPSEITLEWAGSRLVQLRHPRSDRSVLLEWNHTGTLITTARASDGRAVSYCYDDDAQLVAVDGGPHGPRRYRCLGGMLVAIVDADGVTLARNSYDEAGRVLTQLAPEGRLVRFGYGEGYRTLVTDAAAGAINEYRHDAAGRLICVIDDADRVFHRVFDDAGQLRGIQERSGARWAMDYDDAGNLTSRTGPCGIRQQWTWDDHGRMTSHTDPGGQVTRWLYAGGARTPVEIVDATGAVTRITVSDDDLPICVADPDGVTTRFAWDGDGQLTRVAVAGAGRTRLRYDAAGRLVEMIGPDGDPRRWETDDAGRVVLEQAPGGARSRFHHTAAGRPDGYVDPAGGRWSSTYGTHGRVAQVTDPLGSTVGFSYDLFGNTSGIVAPDGQTFGFDHDGLGRLVAARDPAGATFSRAYDPDGRPTLETDGDGNAWQITYDEAGRPTERTAPDGRTWHRAYDPAGSVIAETDPAGATTHYDHDPRGRVVAVTDPAGGRRALTWTPGGRLASVTSPLGRTVTYGYDRAGRLAQTLSVSGARTVYRHDPAGRLTALVTPAGRETRWEHDPQGAVSAVIRPDGRRMTIERDPLGLPVTVTDADGAVRRYTYDARGALTSATDPLGAVTSYEYDVRGRLRAWTDPLGGRYELRYDQVGRQIGMTDPLGRPTTVTRDRNGAVDTLRYADGTGLRWWRDPGGRLIGRGLPGSEQPQVRYSYDPAGRLTRADPASPAPDRPELGGAVALEYDKLGRLVARTTAAGRLAWGYDADGQVVSVGRAGSAPLRYDYDADGHLRSVEHPALGRRLLDRDADGRPVIPGRTVHRDSAGRIVQIDHDDTRLRFSYDPAGRRITADGPAGTVRYHWDPAGRLADIHHSPTGETSAPGRTTRLAVDALGAPLQINGVPVLWDPVTWPGQVHQLGTATYARAGSAIGVIDGELPEGRPGQAGQSRWIDSDWQGSPGSYDPWGLPIPSSSNSPTGSPDEPVTGLGYHGELAVDGLLWQRARVLDPATRSFLSPDPLDHLPGMPAAANPYHYAWNDPVGLLDPTGLRPLSDDEYNTYRTQAAKGMFDKAWDNIGHDPWGSLAAAVIGAGVGLMFVPGGQVIGTGILIGAGTSAGIGLVTGHVSPRSIAVSGMLGGATGGIGDALGGATAAGADIVGADATAVEDAGAAFKTVFRFHDASDPTSLVSRLESAAPDVQAKVMSQLESPAEVARLAEAHMQGFVENSPFVSVTDSPEAAAATTDWWLQGIVKNAPHLSEFSVPASRLVAPSNALSISEGEYLFQGDDLIKYLVETRANPFRGGWRMLSPKEYPDVLVTVAHPWGNLEVPLEAWIQTGPGPRPYVGIVAARRSSTGCEVPLAEIPHEYHNSPETRSLQRQGLLPCPWGPPPKSEP</sequence>
<dbReference type="InterPro" id="IPR022385">
    <property type="entry name" value="Rhs_assc_core"/>
</dbReference>
<protein>
    <submittedName>
        <fullName evidence="3">RHS repeat-associated core domain</fullName>
    </submittedName>
</protein>
<dbReference type="InterPro" id="IPR011044">
    <property type="entry name" value="Quino_amine_DH_bsu"/>
</dbReference>
<dbReference type="PATRIC" id="fig|1502723.3.peg.5544"/>
<dbReference type="RefSeq" id="WP_044884051.1">
    <property type="nucleotide sequence ID" value="NZ_JYFN01000007.1"/>
</dbReference>
<dbReference type="SUPFAM" id="SSF69304">
    <property type="entry name" value="Tricorn protease N-terminal domain"/>
    <property type="match status" value="1"/>
</dbReference>
<evidence type="ECO:0000313" key="4">
    <source>
        <dbReference type="Proteomes" id="UP000032545"/>
    </source>
</evidence>
<dbReference type="Proteomes" id="UP000032545">
    <property type="component" value="Unassembled WGS sequence"/>
</dbReference>
<dbReference type="InterPro" id="IPR006530">
    <property type="entry name" value="YD"/>
</dbReference>
<feature type="region of interest" description="Disordered" evidence="1">
    <location>
        <begin position="661"/>
        <end position="680"/>
    </location>
</feature>
<dbReference type="Gene3D" id="2.180.10.10">
    <property type="entry name" value="RHS repeat-associated core"/>
    <property type="match status" value="3"/>
</dbReference>
<proteinExistence type="predicted"/>
<reference evidence="3 4" key="2">
    <citation type="journal article" date="2016" name="Genome Announc.">
        <title>Permanent Draft Genome Sequences for Two Variants of Frankia sp. Strain CpI1, the First Frankia Strain Isolated from Root Nodules of Comptonia peregrina.</title>
        <authorList>
            <person name="Oshone R."/>
            <person name="Hurst S.G.IV."/>
            <person name="Abebe-Akele F."/>
            <person name="Simpson S."/>
            <person name="Morris K."/>
            <person name="Thomas W.K."/>
            <person name="Tisa L.S."/>
        </authorList>
    </citation>
    <scope>NUCLEOTIDE SEQUENCE [LARGE SCALE GENOMIC DNA]</scope>
    <source>
        <strain evidence="4">CpI1-S</strain>
    </source>
</reference>
<dbReference type="NCBIfam" id="TIGR01643">
    <property type="entry name" value="YD_repeat_2x"/>
    <property type="match status" value="13"/>
</dbReference>
<accession>A0A0D8BJK6</accession>
<dbReference type="SUPFAM" id="SSF50969">
    <property type="entry name" value="YVTN repeat-like/Quinoprotein amine dehydrogenase"/>
    <property type="match status" value="1"/>
</dbReference>
<comment type="caution">
    <text evidence="3">The sequence shown here is derived from an EMBL/GenBank/DDBJ whole genome shotgun (WGS) entry which is preliminary data.</text>
</comment>
<dbReference type="EMBL" id="JYFN01000007">
    <property type="protein sequence ID" value="KJE24240.1"/>
    <property type="molecule type" value="Genomic_DNA"/>
</dbReference>
<evidence type="ECO:0000259" key="2">
    <source>
        <dbReference type="Pfam" id="PF20148"/>
    </source>
</evidence>
<dbReference type="Pfam" id="PF20148">
    <property type="entry name" value="DUF6531"/>
    <property type="match status" value="1"/>
</dbReference>
<feature type="domain" description="DUF6531" evidence="2">
    <location>
        <begin position="134"/>
        <end position="205"/>
    </location>
</feature>
<dbReference type="PANTHER" id="PTHR32305">
    <property type="match status" value="1"/>
</dbReference>
<dbReference type="InterPro" id="IPR050708">
    <property type="entry name" value="T6SS_VgrG/RHS"/>
</dbReference>
<gene>
    <name evidence="3" type="ORF">FF36_01315</name>
</gene>
<feature type="region of interest" description="Disordered" evidence="1">
    <location>
        <begin position="1179"/>
        <end position="1202"/>
    </location>
</feature>
<dbReference type="NCBIfam" id="TIGR03696">
    <property type="entry name" value="Rhs_assc_core"/>
    <property type="match status" value="1"/>
</dbReference>
<reference evidence="4" key="1">
    <citation type="submission" date="2015-02" db="EMBL/GenBank/DDBJ databases">
        <title>Draft Genome of Frankia sp. CpI1-S.</title>
        <authorList>
            <person name="Oshone R.T."/>
            <person name="Ngom M."/>
            <person name="Ghodhbane-Gtari F."/>
            <person name="Gtari M."/>
            <person name="Morris K."/>
            <person name="Thomas K."/>
            <person name="Sen A."/>
            <person name="Tisa L.S."/>
        </authorList>
    </citation>
    <scope>NUCLEOTIDE SEQUENCE [LARGE SCALE GENOMIC DNA]</scope>
    <source>
        <strain evidence="4">CpI1-S</strain>
    </source>
</reference>
<dbReference type="Pfam" id="PF05593">
    <property type="entry name" value="RHS_repeat"/>
    <property type="match status" value="12"/>
</dbReference>
<keyword evidence="4" id="KW-1185">Reference proteome</keyword>
<evidence type="ECO:0000313" key="3">
    <source>
        <dbReference type="EMBL" id="KJE24240.1"/>
    </source>
</evidence>
<dbReference type="PANTHER" id="PTHR32305:SF15">
    <property type="entry name" value="PROTEIN RHSA-RELATED"/>
    <property type="match status" value="1"/>
</dbReference>
<dbReference type="OrthoDB" id="3881096at2"/>
<name>A0A0D8BJK6_9ACTN</name>
<dbReference type="InterPro" id="IPR031325">
    <property type="entry name" value="RHS_repeat"/>
</dbReference>
<organism evidence="3 4">
    <name type="scientific">Frankia torreyi</name>
    <dbReference type="NCBI Taxonomy" id="1856"/>
    <lineage>
        <taxon>Bacteria</taxon>
        <taxon>Bacillati</taxon>
        <taxon>Actinomycetota</taxon>
        <taxon>Actinomycetes</taxon>
        <taxon>Frankiales</taxon>
        <taxon>Frankiaceae</taxon>
        <taxon>Frankia</taxon>
    </lineage>
</organism>
<dbReference type="InterPro" id="IPR045351">
    <property type="entry name" value="DUF6531"/>
</dbReference>
<evidence type="ECO:0000256" key="1">
    <source>
        <dbReference type="SAM" id="MobiDB-lite"/>
    </source>
</evidence>
<feature type="compositionally biased region" description="Pro residues" evidence="1">
    <location>
        <begin position="1629"/>
        <end position="1638"/>
    </location>
</feature>
<feature type="region of interest" description="Disordered" evidence="1">
    <location>
        <begin position="1611"/>
        <end position="1638"/>
    </location>
</feature>